<feature type="region of interest" description="Disordered" evidence="1">
    <location>
        <begin position="96"/>
        <end position="132"/>
    </location>
</feature>
<evidence type="ECO:0000313" key="2">
    <source>
        <dbReference type="EMBL" id="CAF4950838.1"/>
    </source>
</evidence>
<evidence type="ECO:0000256" key="1">
    <source>
        <dbReference type="SAM" id="MobiDB-lite"/>
    </source>
</evidence>
<dbReference type="EMBL" id="CAJOBZ010000072">
    <property type="protein sequence ID" value="CAF4950838.1"/>
    <property type="molecule type" value="Genomic_DNA"/>
</dbReference>
<accession>A0A821XYA5</accession>
<evidence type="ECO:0000313" key="3">
    <source>
        <dbReference type="Proteomes" id="UP000663880"/>
    </source>
</evidence>
<comment type="caution">
    <text evidence="2">The sequence shown here is derived from an EMBL/GenBank/DDBJ whole genome shotgun (WGS) entry which is preliminary data.</text>
</comment>
<dbReference type="OrthoDB" id="7431971at2759"/>
<gene>
    <name evidence="2" type="ORF">PMACD_LOCUS15674</name>
</gene>
<reference evidence="2" key="1">
    <citation type="submission" date="2021-02" db="EMBL/GenBank/DDBJ databases">
        <authorList>
            <person name="Steward A R."/>
        </authorList>
    </citation>
    <scope>NUCLEOTIDE SEQUENCE</scope>
</reference>
<sequence>MVRTRKRRIRCAAQVRRNKVVQEYLKEKEEYEKMIMEAKTESWRNFCTRQEREGMWQGIYRVVNHTTKRVEDIPLIANGKYCDSRESAMLLAETFYPPDEPSEDTEEQKRVRADAEGANDGSRNNDIQDPPFTNFELERAVNSFNPKRHRAGTV</sequence>
<dbReference type="AlphaFoldDB" id="A0A821XYA5"/>
<keyword evidence="3" id="KW-1185">Reference proteome</keyword>
<organism evidence="2 3">
    <name type="scientific">Pieris macdunnoughi</name>
    <dbReference type="NCBI Taxonomy" id="345717"/>
    <lineage>
        <taxon>Eukaryota</taxon>
        <taxon>Metazoa</taxon>
        <taxon>Ecdysozoa</taxon>
        <taxon>Arthropoda</taxon>
        <taxon>Hexapoda</taxon>
        <taxon>Insecta</taxon>
        <taxon>Pterygota</taxon>
        <taxon>Neoptera</taxon>
        <taxon>Endopterygota</taxon>
        <taxon>Lepidoptera</taxon>
        <taxon>Glossata</taxon>
        <taxon>Ditrysia</taxon>
        <taxon>Papilionoidea</taxon>
        <taxon>Pieridae</taxon>
        <taxon>Pierinae</taxon>
        <taxon>Pieris</taxon>
    </lineage>
</organism>
<name>A0A821XYA5_9NEOP</name>
<protein>
    <submittedName>
        <fullName evidence="2">Uncharacterized protein</fullName>
    </submittedName>
</protein>
<proteinExistence type="predicted"/>
<dbReference type="Proteomes" id="UP000663880">
    <property type="component" value="Unassembled WGS sequence"/>
</dbReference>